<comment type="caution">
    <text evidence="1">The sequence shown here is derived from an EMBL/GenBank/DDBJ whole genome shotgun (WGS) entry which is preliminary data.</text>
</comment>
<dbReference type="EMBL" id="JABSTQ010011333">
    <property type="protein sequence ID" value="KAG0412630.1"/>
    <property type="molecule type" value="Genomic_DNA"/>
</dbReference>
<reference evidence="1 2" key="1">
    <citation type="journal article" date="2020" name="Cell">
        <title>Large-Scale Comparative Analyses of Tick Genomes Elucidate Their Genetic Diversity and Vector Capacities.</title>
        <authorList>
            <consortium name="Tick Genome and Microbiome Consortium (TIGMIC)"/>
            <person name="Jia N."/>
            <person name="Wang J."/>
            <person name="Shi W."/>
            <person name="Du L."/>
            <person name="Sun Y."/>
            <person name="Zhan W."/>
            <person name="Jiang J.F."/>
            <person name="Wang Q."/>
            <person name="Zhang B."/>
            <person name="Ji P."/>
            <person name="Bell-Sakyi L."/>
            <person name="Cui X.M."/>
            <person name="Yuan T.T."/>
            <person name="Jiang B.G."/>
            <person name="Yang W.F."/>
            <person name="Lam T.T."/>
            <person name="Chang Q.C."/>
            <person name="Ding S.J."/>
            <person name="Wang X.J."/>
            <person name="Zhu J.G."/>
            <person name="Ruan X.D."/>
            <person name="Zhao L."/>
            <person name="Wei J.T."/>
            <person name="Ye R.Z."/>
            <person name="Que T.C."/>
            <person name="Du C.H."/>
            <person name="Zhou Y.H."/>
            <person name="Cheng J.X."/>
            <person name="Dai P.F."/>
            <person name="Guo W.B."/>
            <person name="Han X.H."/>
            <person name="Huang E.J."/>
            <person name="Li L.F."/>
            <person name="Wei W."/>
            <person name="Gao Y.C."/>
            <person name="Liu J.Z."/>
            <person name="Shao H.Z."/>
            <person name="Wang X."/>
            <person name="Wang C.C."/>
            <person name="Yang T.C."/>
            <person name="Huo Q.B."/>
            <person name="Li W."/>
            <person name="Chen H.Y."/>
            <person name="Chen S.E."/>
            <person name="Zhou L.G."/>
            <person name="Ni X.B."/>
            <person name="Tian J.H."/>
            <person name="Sheng Y."/>
            <person name="Liu T."/>
            <person name="Pan Y.S."/>
            <person name="Xia L.Y."/>
            <person name="Li J."/>
            <person name="Zhao F."/>
            <person name="Cao W.C."/>
        </authorList>
    </citation>
    <scope>NUCLEOTIDE SEQUENCE [LARGE SCALE GENOMIC DNA]</scope>
    <source>
        <strain evidence="1">Iper-2018</strain>
    </source>
</reference>
<organism evidence="1 2">
    <name type="scientific">Ixodes persulcatus</name>
    <name type="common">Taiga tick</name>
    <dbReference type="NCBI Taxonomy" id="34615"/>
    <lineage>
        <taxon>Eukaryota</taxon>
        <taxon>Metazoa</taxon>
        <taxon>Ecdysozoa</taxon>
        <taxon>Arthropoda</taxon>
        <taxon>Chelicerata</taxon>
        <taxon>Arachnida</taxon>
        <taxon>Acari</taxon>
        <taxon>Parasitiformes</taxon>
        <taxon>Ixodida</taxon>
        <taxon>Ixodoidea</taxon>
        <taxon>Ixodidae</taxon>
        <taxon>Ixodinae</taxon>
        <taxon>Ixodes</taxon>
    </lineage>
</organism>
<dbReference type="Proteomes" id="UP000805193">
    <property type="component" value="Unassembled WGS sequence"/>
</dbReference>
<keyword evidence="2" id="KW-1185">Reference proteome</keyword>
<gene>
    <name evidence="1" type="ORF">HPB47_010222</name>
</gene>
<proteinExistence type="predicted"/>
<accession>A0AC60NZQ6</accession>
<evidence type="ECO:0000313" key="2">
    <source>
        <dbReference type="Proteomes" id="UP000805193"/>
    </source>
</evidence>
<protein>
    <submittedName>
        <fullName evidence="1">Uncharacterized protein</fullName>
    </submittedName>
</protein>
<evidence type="ECO:0000313" key="1">
    <source>
        <dbReference type="EMBL" id="KAG0412630.1"/>
    </source>
</evidence>
<name>A0AC60NZQ6_IXOPE</name>
<sequence length="263" mass="29875">MSCGFDWLARGRSFSRPPSDVDMECSQDDPRVEASCDTGFGHELAKRLDAGGFQVLAGCLNPSSEGATMLRDFCSPSLRVVHLDVTKEDHIRRAAKTLAGELGTRGRVTYPGLAYYCMSKHAVVSFADGLRREMRKWSIVVSTIEPVLYRTKMALPEQIQCSMDQAWQDSPESVRETYGKNYFEAFRSRCLEFLARRCRDELYEVVDNMVHAVSSRRPKRSYFCGGTGDRFRFSLFRMLAPTTVDRILCSINQSEIRRSISDE</sequence>